<accession>A0A542ZZZ1</accession>
<feature type="transmembrane region" description="Helical" evidence="1">
    <location>
        <begin position="21"/>
        <end position="39"/>
    </location>
</feature>
<evidence type="ECO:0000313" key="3">
    <source>
        <dbReference type="Proteomes" id="UP000319746"/>
    </source>
</evidence>
<dbReference type="OrthoDB" id="5192391at2"/>
<keyword evidence="3" id="KW-1185">Reference proteome</keyword>
<reference evidence="2 3" key="1">
    <citation type="submission" date="2019-06" db="EMBL/GenBank/DDBJ databases">
        <title>Sequencing the genomes of 1000 actinobacteria strains.</title>
        <authorList>
            <person name="Klenk H.-P."/>
        </authorList>
    </citation>
    <scope>NUCLEOTIDE SEQUENCE [LARGE SCALE GENOMIC DNA]</scope>
    <source>
        <strain evidence="2 3">DSM 24083</strain>
    </source>
</reference>
<proteinExistence type="predicted"/>
<comment type="caution">
    <text evidence="2">The sequence shown here is derived from an EMBL/GenBank/DDBJ whole genome shotgun (WGS) entry which is preliminary data.</text>
</comment>
<name>A0A542ZZZ1_9MICC</name>
<organism evidence="2 3">
    <name type="scientific">Enteractinococcus coprophilus</name>
    <dbReference type="NCBI Taxonomy" id="1027633"/>
    <lineage>
        <taxon>Bacteria</taxon>
        <taxon>Bacillati</taxon>
        <taxon>Actinomycetota</taxon>
        <taxon>Actinomycetes</taxon>
        <taxon>Micrococcales</taxon>
        <taxon>Micrococcaceae</taxon>
    </lineage>
</organism>
<protein>
    <recommendedName>
        <fullName evidence="4">SAF domain-containing protein</fullName>
    </recommendedName>
</protein>
<keyword evidence="1" id="KW-0472">Membrane</keyword>
<evidence type="ECO:0000256" key="1">
    <source>
        <dbReference type="SAM" id="Phobius"/>
    </source>
</evidence>
<keyword evidence="1" id="KW-1133">Transmembrane helix</keyword>
<dbReference type="Proteomes" id="UP000319746">
    <property type="component" value="Unassembled WGS sequence"/>
</dbReference>
<evidence type="ECO:0000313" key="2">
    <source>
        <dbReference type="EMBL" id="TQL65899.1"/>
    </source>
</evidence>
<dbReference type="EMBL" id="VFOU01000004">
    <property type="protein sequence ID" value="TQL65899.1"/>
    <property type="molecule type" value="Genomic_DNA"/>
</dbReference>
<keyword evidence="1" id="KW-0812">Transmembrane</keyword>
<dbReference type="AlphaFoldDB" id="A0A542ZZZ1"/>
<sequence length="212" mass="22491">MNDKPAEAPRIRTPGWRDPRLIVGVILVVLSVAGVVALMQSADSRQGYWAASVDIVPGAKVKADDFHIVQASMSEAATMYWPAERELPAEFYVASTVLQGEFLAHRQVNEADPGGRQQVGIRVSEDMPASVTTGSRADVWVALADSNGRGFEEPHKLITSAEVVGIDDNTSAFAAADTTTVYLMLSQDALPGVLDAQANGAKISLVPSISGD</sequence>
<evidence type="ECO:0008006" key="4">
    <source>
        <dbReference type="Google" id="ProtNLM"/>
    </source>
</evidence>
<gene>
    <name evidence="2" type="ORF">FB556_2374</name>
</gene>
<dbReference type="RefSeq" id="WP_141867902.1">
    <property type="nucleotide sequence ID" value="NZ_BAABAN010000006.1"/>
</dbReference>